<dbReference type="PANTHER" id="PTHR10745:SF0">
    <property type="entry name" value="GLYCINE--TRNA LIGASE"/>
    <property type="match status" value="1"/>
</dbReference>
<reference evidence="2" key="1">
    <citation type="journal article" date="2015" name="Nat. Plants">
        <title>Genome expansion of Arabis alpina linked with retrotransposition and reduced symmetric DNA methylation.</title>
        <authorList>
            <person name="Willing E.M."/>
            <person name="Rawat V."/>
            <person name="Mandakova T."/>
            <person name="Maumus F."/>
            <person name="James G.V."/>
            <person name="Nordstroem K.J."/>
            <person name="Becker C."/>
            <person name="Warthmann N."/>
            <person name="Chica C."/>
            <person name="Szarzynska B."/>
            <person name="Zytnicki M."/>
            <person name="Albani M.C."/>
            <person name="Kiefer C."/>
            <person name="Bergonzi S."/>
            <person name="Castaings L."/>
            <person name="Mateos J.L."/>
            <person name="Berns M.C."/>
            <person name="Bujdoso N."/>
            <person name="Piofczyk T."/>
            <person name="de Lorenzo L."/>
            <person name="Barrero-Sicilia C."/>
            <person name="Mateos I."/>
            <person name="Piednoel M."/>
            <person name="Hagmann J."/>
            <person name="Chen-Min-Tao R."/>
            <person name="Iglesias-Fernandez R."/>
            <person name="Schuster S.C."/>
            <person name="Alonso-Blanco C."/>
            <person name="Roudier F."/>
            <person name="Carbonero P."/>
            <person name="Paz-Ares J."/>
            <person name="Davis S.J."/>
            <person name="Pecinka A."/>
            <person name="Quesneville H."/>
            <person name="Colot V."/>
            <person name="Lysak M.A."/>
            <person name="Weigel D."/>
            <person name="Coupland G."/>
            <person name="Schneeberger K."/>
        </authorList>
    </citation>
    <scope>NUCLEOTIDE SEQUENCE [LARGE SCALE GENOMIC DNA]</scope>
    <source>
        <strain evidence="2">cv. Pajares</strain>
    </source>
</reference>
<dbReference type="SUPFAM" id="SSF55681">
    <property type="entry name" value="Class II aaRS and biotin synthetases"/>
    <property type="match status" value="1"/>
</dbReference>
<proteinExistence type="predicted"/>
<dbReference type="eggNOG" id="KOG2298">
    <property type="taxonomic scope" value="Eukaryota"/>
</dbReference>
<accession>A0A087HRF7</accession>
<evidence type="ECO:0000313" key="1">
    <source>
        <dbReference type="EMBL" id="KFK44709.1"/>
    </source>
</evidence>
<dbReference type="AlphaFoldDB" id="A0A087HRF7"/>
<dbReference type="Gramene" id="KFK44709">
    <property type="protein sequence ID" value="KFK44709"/>
    <property type="gene ID" value="AALP_AA1G292800"/>
</dbReference>
<evidence type="ECO:0000313" key="2">
    <source>
        <dbReference type="Proteomes" id="UP000029120"/>
    </source>
</evidence>
<protein>
    <recommendedName>
        <fullName evidence="3">Glycine--tRNA ligase</fullName>
    </recommendedName>
</protein>
<name>A0A087HRF7_ARAAL</name>
<sequence>MDATEQSLSQAFLEKPEINSVAENQLQTSALCSENREAFRQAVSSALERCFFYKRSFNIYGGVAGFFDYGPPGFAVESNVLSLWRQHFVLEEQMMEIRCPSVTP</sequence>
<dbReference type="PANTHER" id="PTHR10745">
    <property type="entry name" value="GLYCYL-TRNA SYNTHETASE/DNA POLYMERASE SUBUNIT GAMMA-2"/>
    <property type="match status" value="1"/>
</dbReference>
<dbReference type="EMBL" id="CM002869">
    <property type="protein sequence ID" value="KFK44709.1"/>
    <property type="molecule type" value="Genomic_DNA"/>
</dbReference>
<organism evidence="1 2">
    <name type="scientific">Arabis alpina</name>
    <name type="common">Alpine rock-cress</name>
    <dbReference type="NCBI Taxonomy" id="50452"/>
    <lineage>
        <taxon>Eukaryota</taxon>
        <taxon>Viridiplantae</taxon>
        <taxon>Streptophyta</taxon>
        <taxon>Embryophyta</taxon>
        <taxon>Tracheophyta</taxon>
        <taxon>Spermatophyta</taxon>
        <taxon>Magnoliopsida</taxon>
        <taxon>eudicotyledons</taxon>
        <taxon>Gunneridae</taxon>
        <taxon>Pentapetalae</taxon>
        <taxon>rosids</taxon>
        <taxon>malvids</taxon>
        <taxon>Brassicales</taxon>
        <taxon>Brassicaceae</taxon>
        <taxon>Arabideae</taxon>
        <taxon>Arabis</taxon>
    </lineage>
</organism>
<dbReference type="Gene3D" id="3.30.930.10">
    <property type="entry name" value="Bira Bifunctional Protein, Domain 2"/>
    <property type="match status" value="1"/>
</dbReference>
<dbReference type="InterPro" id="IPR027031">
    <property type="entry name" value="Gly-tRNA_synthase/POLG2"/>
</dbReference>
<dbReference type="OrthoDB" id="57698at2759"/>
<gene>
    <name evidence="1" type="ordered locus">AALP_Aa1g292800</name>
</gene>
<dbReference type="InterPro" id="IPR045864">
    <property type="entry name" value="aa-tRNA-synth_II/BPL/LPL"/>
</dbReference>
<dbReference type="GO" id="GO:0070150">
    <property type="term" value="P:mitochondrial glycyl-tRNA aminoacylation"/>
    <property type="evidence" value="ECO:0007669"/>
    <property type="project" value="TreeGrafter"/>
</dbReference>
<evidence type="ECO:0008006" key="3">
    <source>
        <dbReference type="Google" id="ProtNLM"/>
    </source>
</evidence>
<dbReference type="GO" id="GO:0005739">
    <property type="term" value="C:mitochondrion"/>
    <property type="evidence" value="ECO:0007669"/>
    <property type="project" value="TreeGrafter"/>
</dbReference>
<keyword evidence="2" id="KW-1185">Reference proteome</keyword>
<dbReference type="Proteomes" id="UP000029120">
    <property type="component" value="Chromosome 1"/>
</dbReference>
<dbReference type="GO" id="GO:0004820">
    <property type="term" value="F:glycine-tRNA ligase activity"/>
    <property type="evidence" value="ECO:0007669"/>
    <property type="project" value="TreeGrafter"/>
</dbReference>